<keyword evidence="1" id="KW-0805">Transcription regulation</keyword>
<dbReference type="Pfam" id="PF00392">
    <property type="entry name" value="GntR"/>
    <property type="match status" value="1"/>
</dbReference>
<evidence type="ECO:0000256" key="1">
    <source>
        <dbReference type="ARBA" id="ARBA00023015"/>
    </source>
</evidence>
<dbReference type="AlphaFoldDB" id="A0A1I5ETA5"/>
<keyword evidence="6" id="KW-1185">Reference proteome</keyword>
<reference evidence="5 6" key="1">
    <citation type="submission" date="2016-10" db="EMBL/GenBank/DDBJ databases">
        <authorList>
            <person name="de Groot N.N."/>
        </authorList>
    </citation>
    <scope>NUCLEOTIDE SEQUENCE [LARGE SCALE GENOMIC DNA]</scope>
    <source>
        <strain evidence="5 6">DSM 43067</strain>
    </source>
</reference>
<dbReference type="InterPro" id="IPR036390">
    <property type="entry name" value="WH_DNA-bd_sf"/>
</dbReference>
<dbReference type="CDD" id="cd07377">
    <property type="entry name" value="WHTH_GntR"/>
    <property type="match status" value="1"/>
</dbReference>
<keyword evidence="2" id="KW-0238">DNA-binding</keyword>
<dbReference type="InterPro" id="IPR036388">
    <property type="entry name" value="WH-like_DNA-bd_sf"/>
</dbReference>
<dbReference type="PRINTS" id="PR00035">
    <property type="entry name" value="HTHGNTR"/>
</dbReference>
<sequence length="87" mass="9560">MSNPPEIDHEGPRPVYVQVADIIAARIDAGDLQPDRPIPSEARMAEEFGVARLTARRAVRELRDRGLVVTVPGRGTFVRPADGDEQD</sequence>
<dbReference type="EMBL" id="FOVH01000004">
    <property type="protein sequence ID" value="SFO14271.1"/>
    <property type="molecule type" value="Genomic_DNA"/>
</dbReference>
<dbReference type="RefSeq" id="WP_075021078.1">
    <property type="nucleotide sequence ID" value="NZ_FOVH01000004.1"/>
</dbReference>
<evidence type="ECO:0000313" key="6">
    <source>
        <dbReference type="Proteomes" id="UP000183413"/>
    </source>
</evidence>
<dbReference type="PANTHER" id="PTHR44846">
    <property type="entry name" value="MANNOSYL-D-GLYCERATE TRANSPORT/METABOLISM SYSTEM REPRESSOR MNGR-RELATED"/>
    <property type="match status" value="1"/>
</dbReference>
<keyword evidence="3" id="KW-0804">Transcription</keyword>
<dbReference type="SMART" id="SM00345">
    <property type="entry name" value="HTH_GNTR"/>
    <property type="match status" value="1"/>
</dbReference>
<dbReference type="GO" id="GO:0045892">
    <property type="term" value="P:negative regulation of DNA-templated transcription"/>
    <property type="evidence" value="ECO:0007669"/>
    <property type="project" value="TreeGrafter"/>
</dbReference>
<organism evidence="5 6">
    <name type="scientific">Actinomadura madurae</name>
    <dbReference type="NCBI Taxonomy" id="1993"/>
    <lineage>
        <taxon>Bacteria</taxon>
        <taxon>Bacillati</taxon>
        <taxon>Actinomycetota</taxon>
        <taxon>Actinomycetes</taxon>
        <taxon>Streptosporangiales</taxon>
        <taxon>Thermomonosporaceae</taxon>
        <taxon>Actinomadura</taxon>
    </lineage>
</organism>
<dbReference type="InterPro" id="IPR050679">
    <property type="entry name" value="Bact_HTH_transcr_reg"/>
</dbReference>
<evidence type="ECO:0000256" key="2">
    <source>
        <dbReference type="ARBA" id="ARBA00023125"/>
    </source>
</evidence>
<accession>A0A1I5ETA5</accession>
<dbReference type="SUPFAM" id="SSF46785">
    <property type="entry name" value="Winged helix' DNA-binding domain"/>
    <property type="match status" value="1"/>
</dbReference>
<dbReference type="PANTHER" id="PTHR44846:SF1">
    <property type="entry name" value="MANNOSYL-D-GLYCERATE TRANSPORT_METABOLISM SYSTEM REPRESSOR MNGR-RELATED"/>
    <property type="match status" value="1"/>
</dbReference>
<dbReference type="STRING" id="1993.SAMN04489713_104255"/>
<proteinExistence type="predicted"/>
<feature type="domain" description="HTH gntR-type" evidence="4">
    <location>
        <begin position="13"/>
        <end position="81"/>
    </location>
</feature>
<evidence type="ECO:0000313" key="5">
    <source>
        <dbReference type="EMBL" id="SFO14271.1"/>
    </source>
</evidence>
<dbReference type="PROSITE" id="PS50949">
    <property type="entry name" value="HTH_GNTR"/>
    <property type="match status" value="1"/>
</dbReference>
<protein>
    <submittedName>
        <fullName evidence="5">Regulatory protein, gntR family</fullName>
    </submittedName>
</protein>
<dbReference type="Gene3D" id="1.10.10.10">
    <property type="entry name" value="Winged helix-like DNA-binding domain superfamily/Winged helix DNA-binding domain"/>
    <property type="match status" value="1"/>
</dbReference>
<evidence type="ECO:0000256" key="3">
    <source>
        <dbReference type="ARBA" id="ARBA00023163"/>
    </source>
</evidence>
<dbReference type="Proteomes" id="UP000183413">
    <property type="component" value="Unassembled WGS sequence"/>
</dbReference>
<dbReference type="InterPro" id="IPR000524">
    <property type="entry name" value="Tscrpt_reg_HTH_GntR"/>
</dbReference>
<dbReference type="GO" id="GO:0003677">
    <property type="term" value="F:DNA binding"/>
    <property type="evidence" value="ECO:0007669"/>
    <property type="project" value="UniProtKB-KW"/>
</dbReference>
<gene>
    <name evidence="5" type="ORF">SAMN04489713_104255</name>
</gene>
<name>A0A1I5ETA5_9ACTN</name>
<dbReference type="GO" id="GO:0003700">
    <property type="term" value="F:DNA-binding transcription factor activity"/>
    <property type="evidence" value="ECO:0007669"/>
    <property type="project" value="InterPro"/>
</dbReference>
<dbReference type="InParanoid" id="A0A1I5ETA5"/>
<evidence type="ECO:0000259" key="4">
    <source>
        <dbReference type="PROSITE" id="PS50949"/>
    </source>
</evidence>